<evidence type="ECO:0000256" key="5">
    <source>
        <dbReference type="ARBA" id="ARBA00023163"/>
    </source>
</evidence>
<dbReference type="PANTHER" id="PTHR11078:SF3">
    <property type="entry name" value="ANTITERMINATION NUSB DOMAIN-CONTAINING PROTEIN"/>
    <property type="match status" value="1"/>
</dbReference>
<dbReference type="GO" id="GO:0031564">
    <property type="term" value="P:transcription antitermination"/>
    <property type="evidence" value="ECO:0007669"/>
    <property type="project" value="UniProtKB-KW"/>
</dbReference>
<organism evidence="8 9">
    <name type="scientific">Thioalbus denitrificans</name>
    <dbReference type="NCBI Taxonomy" id="547122"/>
    <lineage>
        <taxon>Bacteria</taxon>
        <taxon>Pseudomonadati</taxon>
        <taxon>Pseudomonadota</taxon>
        <taxon>Gammaproteobacteria</taxon>
        <taxon>Chromatiales</taxon>
        <taxon>Ectothiorhodospiraceae</taxon>
        <taxon>Thioalbus</taxon>
    </lineage>
</organism>
<dbReference type="InterPro" id="IPR035926">
    <property type="entry name" value="NusB-like_sf"/>
</dbReference>
<sequence length="158" mass="18025">MTGSGDQPRARNRQAQIAARRRARRMALQALYQWQLNPQDAVEIELQFRAEQEMDKVDVDYFHHLLQGVVEEQDTLDGYIEPYLDRPLAELDPVERAILRLGAYELARRPEVPYVVAINEGVELAKTFGAEQSHRYVNGILDKLAARLRGAEVRARGG</sequence>
<dbReference type="OrthoDB" id="9789556at2"/>
<feature type="domain" description="NusB/RsmB/TIM44" evidence="7">
    <location>
        <begin position="21"/>
        <end position="145"/>
    </location>
</feature>
<dbReference type="EMBL" id="QPJY01000007">
    <property type="protein sequence ID" value="RCX28281.1"/>
    <property type="molecule type" value="Genomic_DNA"/>
</dbReference>
<reference evidence="8 9" key="1">
    <citation type="submission" date="2018-07" db="EMBL/GenBank/DDBJ databases">
        <title>Genomic Encyclopedia of Type Strains, Phase IV (KMG-IV): sequencing the most valuable type-strain genomes for metagenomic binning, comparative biology and taxonomic classification.</title>
        <authorList>
            <person name="Goeker M."/>
        </authorList>
    </citation>
    <scope>NUCLEOTIDE SEQUENCE [LARGE SCALE GENOMIC DNA]</scope>
    <source>
        <strain evidence="8 9">DSM 26407</strain>
    </source>
</reference>
<evidence type="ECO:0000313" key="9">
    <source>
        <dbReference type="Proteomes" id="UP000252707"/>
    </source>
</evidence>
<evidence type="ECO:0000259" key="7">
    <source>
        <dbReference type="Pfam" id="PF01029"/>
    </source>
</evidence>
<evidence type="ECO:0000256" key="1">
    <source>
        <dbReference type="ARBA" id="ARBA00005952"/>
    </source>
</evidence>
<comment type="function">
    <text evidence="6">Involved in transcription antitermination. Required for transcription of ribosomal RNA (rRNA) genes. Binds specifically to the boxA antiterminator sequence of the ribosomal RNA (rrn) operons.</text>
</comment>
<dbReference type="HAMAP" id="MF_00073">
    <property type="entry name" value="NusB"/>
    <property type="match status" value="1"/>
</dbReference>
<dbReference type="SUPFAM" id="SSF48013">
    <property type="entry name" value="NusB-like"/>
    <property type="match status" value="1"/>
</dbReference>
<evidence type="ECO:0000256" key="3">
    <source>
        <dbReference type="ARBA" id="ARBA00022884"/>
    </source>
</evidence>
<keyword evidence="9" id="KW-1185">Reference proteome</keyword>
<protein>
    <recommendedName>
        <fullName evidence="6">Transcription antitermination protein NusB</fullName>
    </recommendedName>
    <alternativeName>
        <fullName evidence="6">Antitermination factor NusB</fullName>
    </alternativeName>
</protein>
<dbReference type="GO" id="GO:0003723">
    <property type="term" value="F:RNA binding"/>
    <property type="evidence" value="ECO:0007669"/>
    <property type="project" value="UniProtKB-UniRule"/>
</dbReference>
<keyword evidence="5 6" id="KW-0804">Transcription</keyword>
<dbReference type="Pfam" id="PF01029">
    <property type="entry name" value="NusB"/>
    <property type="match status" value="1"/>
</dbReference>
<dbReference type="FunFam" id="1.10.940.10:FF:000001">
    <property type="entry name" value="Transcription antitermination factor NusB"/>
    <property type="match status" value="1"/>
</dbReference>
<accession>A0A369C3Z8</accession>
<gene>
    <name evidence="6" type="primary">nusB</name>
    <name evidence="8" type="ORF">DFQ59_10724</name>
</gene>
<comment type="caution">
    <text evidence="8">The sequence shown here is derived from an EMBL/GenBank/DDBJ whole genome shotgun (WGS) entry which is preliminary data.</text>
</comment>
<dbReference type="InterPro" id="IPR011605">
    <property type="entry name" value="NusB_fam"/>
</dbReference>
<dbReference type="NCBIfam" id="TIGR01951">
    <property type="entry name" value="nusB"/>
    <property type="match status" value="1"/>
</dbReference>
<evidence type="ECO:0000256" key="2">
    <source>
        <dbReference type="ARBA" id="ARBA00022814"/>
    </source>
</evidence>
<keyword evidence="4 6" id="KW-0805">Transcription regulation</keyword>
<evidence type="ECO:0000313" key="8">
    <source>
        <dbReference type="EMBL" id="RCX28281.1"/>
    </source>
</evidence>
<dbReference type="GO" id="GO:0005829">
    <property type="term" value="C:cytosol"/>
    <property type="evidence" value="ECO:0007669"/>
    <property type="project" value="TreeGrafter"/>
</dbReference>
<keyword evidence="3 6" id="KW-0694">RNA-binding</keyword>
<keyword evidence="2 6" id="KW-0889">Transcription antitermination</keyword>
<evidence type="ECO:0000256" key="4">
    <source>
        <dbReference type="ARBA" id="ARBA00023015"/>
    </source>
</evidence>
<dbReference type="GO" id="GO:0006353">
    <property type="term" value="P:DNA-templated transcription termination"/>
    <property type="evidence" value="ECO:0007669"/>
    <property type="project" value="UniProtKB-UniRule"/>
</dbReference>
<dbReference type="Gene3D" id="1.10.940.10">
    <property type="entry name" value="NusB-like"/>
    <property type="match status" value="1"/>
</dbReference>
<comment type="similarity">
    <text evidence="1 6">Belongs to the NusB family.</text>
</comment>
<dbReference type="Proteomes" id="UP000252707">
    <property type="component" value="Unassembled WGS sequence"/>
</dbReference>
<name>A0A369C3Z8_9GAMM</name>
<dbReference type="AlphaFoldDB" id="A0A369C3Z8"/>
<dbReference type="InterPro" id="IPR006027">
    <property type="entry name" value="NusB_RsmB_TIM44"/>
</dbReference>
<proteinExistence type="inferred from homology"/>
<dbReference type="PANTHER" id="PTHR11078">
    <property type="entry name" value="N UTILIZATION SUBSTANCE PROTEIN B-RELATED"/>
    <property type="match status" value="1"/>
</dbReference>
<evidence type="ECO:0000256" key="6">
    <source>
        <dbReference type="HAMAP-Rule" id="MF_00073"/>
    </source>
</evidence>